<gene>
    <name evidence="1" type="ORF">B0T18DRAFT_395367</name>
</gene>
<dbReference type="EMBL" id="JAUKUD010000001">
    <property type="protein sequence ID" value="KAK0752775.1"/>
    <property type="molecule type" value="Genomic_DNA"/>
</dbReference>
<accession>A0AA40KBC8</accession>
<keyword evidence="2" id="KW-1185">Reference proteome</keyword>
<proteinExistence type="predicted"/>
<evidence type="ECO:0000313" key="1">
    <source>
        <dbReference type="EMBL" id="KAK0752775.1"/>
    </source>
</evidence>
<dbReference type="Proteomes" id="UP001172155">
    <property type="component" value="Unassembled WGS sequence"/>
</dbReference>
<protein>
    <submittedName>
        <fullName evidence="1">Uncharacterized protein</fullName>
    </submittedName>
</protein>
<sequence>MTGVKEQPEEEEWHCTSWNNGFTRMILKGDWEQFLQHTATRFSLPACDGQVSMTSQTRWWTLRGMGPEAAVHMCETCYLDGFKDSRWEGITEECGPTVGQARACDWNPSNNPNLSMAVTAATQKRLGAEELRRVLFTIASKPACGRQEPFQDGRYFNFRGKPVDEYGICEACFEARIRPLGLSQFFTDAPQVVLGTTYCSFSPHTNGVGLFMALFVEAVETGVWAVYEDRVRAMTNLPPCAGINAMQGGRWWGWPDCTICEHCFHSFAFGTKFASEMPLQGITGAPNGSRICGLFSSGQQKRYLDACEDNKLDEFLGFCRERQVKWGELWPAIQNLQAQISSTYWAGVNLSIASQANKNSDGMTFGTPTTELISGSGNRYNSNPGAVAEQQAAQAEELMRQGAGPMEEQKGLLAIWSLWE</sequence>
<organism evidence="1 2">
    <name type="scientific">Schizothecium vesticola</name>
    <dbReference type="NCBI Taxonomy" id="314040"/>
    <lineage>
        <taxon>Eukaryota</taxon>
        <taxon>Fungi</taxon>
        <taxon>Dikarya</taxon>
        <taxon>Ascomycota</taxon>
        <taxon>Pezizomycotina</taxon>
        <taxon>Sordariomycetes</taxon>
        <taxon>Sordariomycetidae</taxon>
        <taxon>Sordariales</taxon>
        <taxon>Schizotheciaceae</taxon>
        <taxon>Schizothecium</taxon>
    </lineage>
</organism>
<name>A0AA40KBC8_9PEZI</name>
<evidence type="ECO:0000313" key="2">
    <source>
        <dbReference type="Proteomes" id="UP001172155"/>
    </source>
</evidence>
<reference evidence="1" key="1">
    <citation type="submission" date="2023-06" db="EMBL/GenBank/DDBJ databases">
        <title>Genome-scale phylogeny and comparative genomics of the fungal order Sordariales.</title>
        <authorList>
            <consortium name="Lawrence Berkeley National Laboratory"/>
            <person name="Hensen N."/>
            <person name="Bonometti L."/>
            <person name="Westerberg I."/>
            <person name="Brannstrom I.O."/>
            <person name="Guillou S."/>
            <person name="Cros-Aarteil S."/>
            <person name="Calhoun S."/>
            <person name="Haridas S."/>
            <person name="Kuo A."/>
            <person name="Mondo S."/>
            <person name="Pangilinan J."/>
            <person name="Riley R."/>
            <person name="LaButti K."/>
            <person name="Andreopoulos B."/>
            <person name="Lipzen A."/>
            <person name="Chen C."/>
            <person name="Yanf M."/>
            <person name="Daum C."/>
            <person name="Ng V."/>
            <person name="Clum A."/>
            <person name="Steindorff A."/>
            <person name="Ohm R."/>
            <person name="Martin F."/>
            <person name="Silar P."/>
            <person name="Natvig D."/>
            <person name="Lalanne C."/>
            <person name="Gautier V."/>
            <person name="Ament-velasquez S.L."/>
            <person name="Kruys A."/>
            <person name="Hutchinson M.I."/>
            <person name="Powell A.J."/>
            <person name="Barry K."/>
            <person name="Miller A.N."/>
            <person name="Grigoriev I.V."/>
            <person name="Debuchy R."/>
            <person name="Gladieux P."/>
            <person name="Thoren M.H."/>
            <person name="Johannesson H."/>
        </authorList>
    </citation>
    <scope>NUCLEOTIDE SEQUENCE</scope>
    <source>
        <strain evidence="1">SMH3187-1</strain>
    </source>
</reference>
<dbReference type="AlphaFoldDB" id="A0AA40KBC8"/>
<comment type="caution">
    <text evidence="1">The sequence shown here is derived from an EMBL/GenBank/DDBJ whole genome shotgun (WGS) entry which is preliminary data.</text>
</comment>